<dbReference type="PROSITE" id="PS51257">
    <property type="entry name" value="PROKAR_LIPOPROTEIN"/>
    <property type="match status" value="1"/>
</dbReference>
<evidence type="ECO:0000256" key="5">
    <source>
        <dbReference type="ARBA" id="ARBA00023040"/>
    </source>
</evidence>
<evidence type="ECO:0000256" key="8">
    <source>
        <dbReference type="ARBA" id="ARBA00023224"/>
    </source>
</evidence>
<evidence type="ECO:0000256" key="9">
    <source>
        <dbReference type="SAM" id="Phobius"/>
    </source>
</evidence>
<protein>
    <recommendedName>
        <fullName evidence="10">G-protein coupled receptors family 1 profile domain-containing protein</fullName>
    </recommendedName>
</protein>
<dbReference type="InterPro" id="IPR000276">
    <property type="entry name" value="GPCR_Rhodpsn"/>
</dbReference>
<dbReference type="SMART" id="SM01381">
    <property type="entry name" value="7TM_GPCR_Srsx"/>
    <property type="match status" value="1"/>
</dbReference>
<feature type="transmembrane region" description="Helical" evidence="9">
    <location>
        <begin position="252"/>
        <end position="272"/>
    </location>
</feature>
<evidence type="ECO:0000313" key="12">
    <source>
        <dbReference type="Proteomes" id="UP001159405"/>
    </source>
</evidence>
<evidence type="ECO:0000256" key="6">
    <source>
        <dbReference type="ARBA" id="ARBA00023136"/>
    </source>
</evidence>
<evidence type="ECO:0000256" key="7">
    <source>
        <dbReference type="ARBA" id="ARBA00023170"/>
    </source>
</evidence>
<feature type="transmembrane region" description="Helical" evidence="9">
    <location>
        <begin position="136"/>
        <end position="154"/>
    </location>
</feature>
<organism evidence="11 12">
    <name type="scientific">Porites lobata</name>
    <dbReference type="NCBI Taxonomy" id="104759"/>
    <lineage>
        <taxon>Eukaryota</taxon>
        <taxon>Metazoa</taxon>
        <taxon>Cnidaria</taxon>
        <taxon>Anthozoa</taxon>
        <taxon>Hexacorallia</taxon>
        <taxon>Scleractinia</taxon>
        <taxon>Fungiina</taxon>
        <taxon>Poritidae</taxon>
        <taxon>Porites</taxon>
    </lineage>
</organism>
<keyword evidence="5" id="KW-0297">G-protein coupled receptor</keyword>
<keyword evidence="3 9" id="KW-0812">Transmembrane</keyword>
<dbReference type="EMBL" id="CALNXK010000022">
    <property type="protein sequence ID" value="CAH3109558.1"/>
    <property type="molecule type" value="Genomic_DNA"/>
</dbReference>
<name>A0ABN8NHD1_9CNID</name>
<proteinExistence type="predicted"/>
<evidence type="ECO:0000256" key="3">
    <source>
        <dbReference type="ARBA" id="ARBA00022692"/>
    </source>
</evidence>
<dbReference type="InterPro" id="IPR050569">
    <property type="entry name" value="TAAR"/>
</dbReference>
<evidence type="ECO:0000256" key="2">
    <source>
        <dbReference type="ARBA" id="ARBA00022475"/>
    </source>
</evidence>
<dbReference type="PANTHER" id="PTHR24249:SF372">
    <property type="entry name" value="G-PROTEIN COUPLED RECEPTORS FAMILY 1 PROFILE DOMAIN-CONTAINING PROTEIN"/>
    <property type="match status" value="1"/>
</dbReference>
<feature type="transmembrane region" description="Helical" evidence="9">
    <location>
        <begin position="197"/>
        <end position="221"/>
    </location>
</feature>
<feature type="domain" description="G-protein coupled receptors family 1 profile" evidence="10">
    <location>
        <begin position="33"/>
        <end position="309"/>
    </location>
</feature>
<evidence type="ECO:0000313" key="11">
    <source>
        <dbReference type="EMBL" id="CAH3109558.1"/>
    </source>
</evidence>
<evidence type="ECO:0000256" key="4">
    <source>
        <dbReference type="ARBA" id="ARBA00022989"/>
    </source>
</evidence>
<keyword evidence="7" id="KW-0675">Receptor</keyword>
<evidence type="ECO:0000256" key="1">
    <source>
        <dbReference type="ARBA" id="ARBA00004651"/>
    </source>
</evidence>
<feature type="transmembrane region" description="Helical" evidence="9">
    <location>
        <begin position="292"/>
        <end position="311"/>
    </location>
</feature>
<dbReference type="PROSITE" id="PS50262">
    <property type="entry name" value="G_PROTEIN_RECEP_F1_2"/>
    <property type="match status" value="1"/>
</dbReference>
<dbReference type="Gene3D" id="1.20.1070.10">
    <property type="entry name" value="Rhodopsin 7-helix transmembrane proteins"/>
    <property type="match status" value="1"/>
</dbReference>
<reference evidence="11 12" key="1">
    <citation type="submission" date="2022-05" db="EMBL/GenBank/DDBJ databases">
        <authorList>
            <consortium name="Genoscope - CEA"/>
            <person name="William W."/>
        </authorList>
    </citation>
    <scope>NUCLEOTIDE SEQUENCE [LARGE SCALE GENOMIC DNA]</scope>
</reference>
<keyword evidence="4 9" id="KW-1133">Transmembrane helix</keyword>
<accession>A0ABN8NHD1</accession>
<feature type="transmembrane region" description="Helical" evidence="9">
    <location>
        <begin position="16"/>
        <end position="38"/>
    </location>
</feature>
<evidence type="ECO:0000259" key="10">
    <source>
        <dbReference type="PROSITE" id="PS50262"/>
    </source>
</evidence>
<dbReference type="Proteomes" id="UP001159405">
    <property type="component" value="Unassembled WGS sequence"/>
</dbReference>
<gene>
    <name evidence="11" type="ORF">PLOB_00018703</name>
</gene>
<feature type="transmembrane region" description="Helical" evidence="9">
    <location>
        <begin position="94"/>
        <end position="115"/>
    </location>
</feature>
<feature type="transmembrane region" description="Helical" evidence="9">
    <location>
        <begin position="50"/>
        <end position="74"/>
    </location>
</feature>
<dbReference type="SUPFAM" id="SSF81321">
    <property type="entry name" value="Family A G protein-coupled receptor-like"/>
    <property type="match status" value="1"/>
</dbReference>
<sequence>MSDSDRNRPLQKKTEIILLLNTDVITTVAALLGCYLVLRSFHKFHNLRTASNIILVSLSTADGLLAIPSVLDIIHLSLKYDANHCFHIPVLKTVIGTFTFFLVSVIILHLALMSVDRFIAIKFALRYHTIVTNRRAKIVSIALWLWALVVTITSREFHKLMSPYQEYSKNCEERLKRLNTGNPPSEERPNRPSKEHVVFPAVSVFLVPLLIIMFSYVYIFVVSYQHRKRVREQSDLTGMPTIKHQMKGARTLAIVVALCLLSIIPILVVTSLRVFHKRSLGGRRHHKLLQHIVYNVAMFFNAICNPLIYGWKNEEFRNAFRKLLRCN</sequence>
<dbReference type="PRINTS" id="PR00237">
    <property type="entry name" value="GPCRRHODOPSN"/>
</dbReference>
<keyword evidence="6 9" id="KW-0472">Membrane</keyword>
<dbReference type="InterPro" id="IPR017452">
    <property type="entry name" value="GPCR_Rhodpsn_7TM"/>
</dbReference>
<keyword evidence="2" id="KW-1003">Cell membrane</keyword>
<dbReference type="Pfam" id="PF00001">
    <property type="entry name" value="7tm_1"/>
    <property type="match status" value="1"/>
</dbReference>
<comment type="caution">
    <text evidence="11">The sequence shown here is derived from an EMBL/GenBank/DDBJ whole genome shotgun (WGS) entry which is preliminary data.</text>
</comment>
<comment type="subcellular location">
    <subcellularLocation>
        <location evidence="1">Cell membrane</location>
        <topology evidence="1">Multi-pass membrane protein</topology>
    </subcellularLocation>
</comment>
<keyword evidence="8" id="KW-0807">Transducer</keyword>
<dbReference type="PANTHER" id="PTHR24249">
    <property type="entry name" value="HISTAMINE RECEPTOR-RELATED G-PROTEIN COUPLED RECEPTOR"/>
    <property type="match status" value="1"/>
</dbReference>
<keyword evidence="12" id="KW-1185">Reference proteome</keyword>